<proteinExistence type="predicted"/>
<dbReference type="GeneID" id="95497827"/>
<evidence type="ECO:0000313" key="1">
    <source>
        <dbReference type="EMBL" id="WUN80120.1"/>
    </source>
</evidence>
<keyword evidence="2" id="KW-1185">Reference proteome</keyword>
<gene>
    <name evidence="1" type="ORF">OHA91_17295</name>
</gene>
<name>A0ABZ1QBW4_9ACTN</name>
<evidence type="ECO:0000313" key="2">
    <source>
        <dbReference type="Proteomes" id="UP001432312"/>
    </source>
</evidence>
<organism evidence="1 2">
    <name type="scientific">Streptomyces erythrochromogenes</name>
    <dbReference type="NCBI Taxonomy" id="285574"/>
    <lineage>
        <taxon>Bacteria</taxon>
        <taxon>Bacillati</taxon>
        <taxon>Actinomycetota</taxon>
        <taxon>Actinomycetes</taxon>
        <taxon>Kitasatosporales</taxon>
        <taxon>Streptomycetaceae</taxon>
        <taxon>Streptomyces</taxon>
    </lineage>
</organism>
<dbReference type="RefSeq" id="WP_328739579.1">
    <property type="nucleotide sequence ID" value="NZ_CP108036.1"/>
</dbReference>
<sequence length="109" mass="11640">MVAWSQARKLCRVRLSIQPGYEFGYLVGATCSDGTVGKNYVSLVVNDEAFAAKYADSLTRVTGLSARLEAVTRPSGYLGRDVPGFRVRVVSSRASGSRPVGGLIPKETA</sequence>
<dbReference type="EMBL" id="CP108036">
    <property type="protein sequence ID" value="WUN80120.1"/>
    <property type="molecule type" value="Genomic_DNA"/>
</dbReference>
<dbReference type="Proteomes" id="UP001432312">
    <property type="component" value="Chromosome"/>
</dbReference>
<protein>
    <submittedName>
        <fullName evidence="1">Uncharacterized protein</fullName>
    </submittedName>
</protein>
<reference evidence="1" key="1">
    <citation type="submission" date="2022-10" db="EMBL/GenBank/DDBJ databases">
        <title>The complete genomes of actinobacterial strains from the NBC collection.</title>
        <authorList>
            <person name="Joergensen T.S."/>
            <person name="Alvarez Arevalo M."/>
            <person name="Sterndorff E.B."/>
            <person name="Faurdal D."/>
            <person name="Vuksanovic O."/>
            <person name="Mourched A.-S."/>
            <person name="Charusanti P."/>
            <person name="Shaw S."/>
            <person name="Blin K."/>
            <person name="Weber T."/>
        </authorList>
    </citation>
    <scope>NUCLEOTIDE SEQUENCE</scope>
    <source>
        <strain evidence="1">NBC_00303</strain>
    </source>
</reference>
<accession>A0ABZ1QBW4</accession>